<evidence type="ECO:0000313" key="2">
    <source>
        <dbReference type="EMBL" id="CAG9993993.1"/>
    </source>
</evidence>
<dbReference type="PANTHER" id="PTHR37538">
    <property type="entry name" value="BTB DOMAIN-CONTAINING PROTEIN"/>
    <property type="match status" value="1"/>
</dbReference>
<dbReference type="OrthoDB" id="3594103at2759"/>
<name>A0A9N9URV4_9HYPO</name>
<evidence type="ECO:0000313" key="3">
    <source>
        <dbReference type="Proteomes" id="UP000754883"/>
    </source>
</evidence>
<feature type="compositionally biased region" description="Basic residues" evidence="1">
    <location>
        <begin position="343"/>
        <end position="360"/>
    </location>
</feature>
<protein>
    <recommendedName>
        <fullName evidence="4">BTB domain-containing protein</fullName>
    </recommendedName>
</protein>
<feature type="compositionally biased region" description="Pro residues" evidence="1">
    <location>
        <begin position="285"/>
        <end position="305"/>
    </location>
</feature>
<proteinExistence type="predicted"/>
<feature type="region of interest" description="Disordered" evidence="1">
    <location>
        <begin position="284"/>
        <end position="380"/>
    </location>
</feature>
<sequence>MNSDERSCDSGARDWASSEPLQSPYSSKTCALFFGDEGPFYVHRKLLNVSPKLVPKNGRLDFDNIPIDVGHIIVHFLLTEKYQYLGLRRQTNDEVLDEFNTTILACSAAKNLELPTLSILAKEHLEVIGNQLKLTSIIRAIEASRPSPINVPEVAAYLKLRIERLVKSSSNDTSRILSDELAEPTSASEVLLICILELQAAPGMVEVETAQAEDMVINDICDTEAGECEEPPAQTSITVDFAAAGTNTAAAEEPRAERPGVEAAMLIEAAMPIEEAVPIEAPIPIEGPTPSQFPVPIESPAPYEPVPIDERSPAESPLPVDEEYMRRFYPQSSHIPDASPLNHHPRPSIRNKRKAKKPRVVKMPEITPDSPPSDEPLIYY</sequence>
<accession>A0A9N9URV4</accession>
<feature type="region of interest" description="Disordered" evidence="1">
    <location>
        <begin position="1"/>
        <end position="24"/>
    </location>
</feature>
<dbReference type="AlphaFoldDB" id="A0A9N9URV4"/>
<keyword evidence="3" id="KW-1185">Reference proteome</keyword>
<dbReference type="Proteomes" id="UP000754883">
    <property type="component" value="Unassembled WGS sequence"/>
</dbReference>
<evidence type="ECO:0000256" key="1">
    <source>
        <dbReference type="SAM" id="MobiDB-lite"/>
    </source>
</evidence>
<dbReference type="PANTHER" id="PTHR37538:SF1">
    <property type="entry name" value="BTB DOMAIN-CONTAINING PROTEIN"/>
    <property type="match status" value="1"/>
</dbReference>
<dbReference type="EMBL" id="CABFNO020001523">
    <property type="protein sequence ID" value="CAG9993993.1"/>
    <property type="molecule type" value="Genomic_DNA"/>
</dbReference>
<reference evidence="2" key="1">
    <citation type="submission" date="2021-10" db="EMBL/GenBank/DDBJ databases">
        <authorList>
            <person name="Piombo E."/>
        </authorList>
    </citation>
    <scope>NUCLEOTIDE SEQUENCE</scope>
</reference>
<organism evidence="2 3">
    <name type="scientific">Clonostachys byssicola</name>
    <dbReference type="NCBI Taxonomy" id="160290"/>
    <lineage>
        <taxon>Eukaryota</taxon>
        <taxon>Fungi</taxon>
        <taxon>Dikarya</taxon>
        <taxon>Ascomycota</taxon>
        <taxon>Pezizomycotina</taxon>
        <taxon>Sordariomycetes</taxon>
        <taxon>Hypocreomycetidae</taxon>
        <taxon>Hypocreales</taxon>
        <taxon>Bionectriaceae</taxon>
        <taxon>Clonostachys</taxon>
    </lineage>
</organism>
<feature type="compositionally biased region" description="Basic and acidic residues" evidence="1">
    <location>
        <begin position="1"/>
        <end position="12"/>
    </location>
</feature>
<comment type="caution">
    <text evidence="2">The sequence shown here is derived from an EMBL/GenBank/DDBJ whole genome shotgun (WGS) entry which is preliminary data.</text>
</comment>
<evidence type="ECO:0008006" key="4">
    <source>
        <dbReference type="Google" id="ProtNLM"/>
    </source>
</evidence>
<gene>
    <name evidence="2" type="ORF">CBYS24578_00004570</name>
</gene>